<keyword evidence="10" id="KW-1185">Reference proteome</keyword>
<keyword evidence="7" id="KW-0975">Bacterial flagellum</keyword>
<comment type="function">
    <text evidence="1">Assembles around the rod to form the L-ring and probably protects the motor/basal body from shearing forces during rotation.</text>
</comment>
<evidence type="ECO:0000256" key="4">
    <source>
        <dbReference type="ARBA" id="ARBA00006929"/>
    </source>
</evidence>
<protein>
    <submittedName>
        <fullName evidence="9">Flagellar L-ring protein</fullName>
    </submittedName>
</protein>
<evidence type="ECO:0000256" key="8">
    <source>
        <dbReference type="ARBA" id="ARBA00023237"/>
    </source>
</evidence>
<dbReference type="InterPro" id="IPR000527">
    <property type="entry name" value="Flag_Lring"/>
</dbReference>
<dbReference type="PRINTS" id="PR01008">
    <property type="entry name" value="FLGLRINGFLGH"/>
</dbReference>
<reference evidence="10" key="1">
    <citation type="submission" date="2011-01" db="EMBL/GenBank/DDBJ databases">
        <title>Complete sequence of plasmid1 of Acidobacterium sp. MP5ACTX9.</title>
        <authorList>
            <consortium name="US DOE Joint Genome Institute"/>
            <person name="Lucas S."/>
            <person name="Copeland A."/>
            <person name="Lapidus A."/>
            <person name="Cheng J.-F."/>
            <person name="Goodwin L."/>
            <person name="Pitluck S."/>
            <person name="Teshima H."/>
            <person name="Detter J.C."/>
            <person name="Han C."/>
            <person name="Tapia R."/>
            <person name="Land M."/>
            <person name="Hauser L."/>
            <person name="Kyrpides N."/>
            <person name="Ivanova N."/>
            <person name="Ovchinnikova G."/>
            <person name="Pagani I."/>
            <person name="Rawat S.R."/>
            <person name="Mannisto M."/>
            <person name="Haggblom M.M."/>
            <person name="Woyke T."/>
        </authorList>
    </citation>
    <scope>NUCLEOTIDE SEQUENCE [LARGE SCALE GENOMIC DNA]</scope>
    <source>
        <strain evidence="10">MP5ACTX9</strain>
        <plasmid evidence="10">Plasmid pACIX901</plasmid>
    </source>
</reference>
<dbReference type="HOGENOM" id="CLU_069313_1_0_0"/>
<keyword evidence="9" id="KW-0969">Cilium</keyword>
<dbReference type="Proteomes" id="UP000000343">
    <property type="component" value="Plasmid pACIX901"/>
</dbReference>
<accession>E8X620</accession>
<dbReference type="GO" id="GO:0003774">
    <property type="term" value="F:cytoskeletal motor activity"/>
    <property type="evidence" value="ECO:0007669"/>
    <property type="project" value="InterPro"/>
</dbReference>
<dbReference type="GO" id="GO:0009427">
    <property type="term" value="C:bacterial-type flagellum basal body, distal rod, L ring"/>
    <property type="evidence" value="ECO:0007669"/>
    <property type="project" value="InterPro"/>
</dbReference>
<keyword evidence="9" id="KW-0966">Cell projection</keyword>
<proteinExistence type="inferred from homology"/>
<gene>
    <name evidence="9" type="ordered locus">AciX9_4124</name>
</gene>
<comment type="subcellular location">
    <subcellularLocation>
        <location evidence="2">Bacterial flagellum basal body</location>
    </subcellularLocation>
    <subcellularLocation>
        <location evidence="3">Cell outer membrane</location>
    </subcellularLocation>
</comment>
<evidence type="ECO:0000256" key="6">
    <source>
        <dbReference type="ARBA" id="ARBA00023136"/>
    </source>
</evidence>
<organism evidence="10">
    <name type="scientific">Granulicella tundricola (strain ATCC BAA-1859 / DSM 23138 / MP5ACTX9)</name>
    <dbReference type="NCBI Taxonomy" id="1198114"/>
    <lineage>
        <taxon>Bacteria</taxon>
        <taxon>Pseudomonadati</taxon>
        <taxon>Acidobacteriota</taxon>
        <taxon>Terriglobia</taxon>
        <taxon>Terriglobales</taxon>
        <taxon>Acidobacteriaceae</taxon>
        <taxon>Granulicella</taxon>
    </lineage>
</organism>
<evidence type="ECO:0000313" key="9">
    <source>
        <dbReference type="EMBL" id="ADW70904.1"/>
    </source>
</evidence>
<evidence type="ECO:0000256" key="1">
    <source>
        <dbReference type="ARBA" id="ARBA00002591"/>
    </source>
</evidence>
<dbReference type="Pfam" id="PF02107">
    <property type="entry name" value="FlgH"/>
    <property type="match status" value="1"/>
</dbReference>
<dbReference type="PANTHER" id="PTHR34933:SF1">
    <property type="entry name" value="FLAGELLAR L-RING PROTEIN"/>
    <property type="match status" value="1"/>
</dbReference>
<name>E8X620_GRATM</name>
<keyword evidence="5" id="KW-0732">Signal</keyword>
<dbReference type="AlphaFoldDB" id="E8X620"/>
<sequence>MRRVLLFSLVLITAIPGYAGIKPVKKTAQELRADYLTRLHEQYMPPPDARTMGSLWAAANSLGDLSSDYRARNVNDTIVVQVSVQTTAAQSGNVNSSRAFNTASAITGLPGGVSTNATNPLFAANSATTLKGSGATASNTTFATSLTGQIIAVLANGNMVIEAERQISMNNQHEDLVIRGIVRPGDISSNNTIPSSSLSNLEIEMKGKGIISDSVRPPNALTRAVLWLFGF</sequence>
<keyword evidence="8" id="KW-0998">Cell outer membrane</keyword>
<geneLocation type="plasmid" evidence="9 10">
    <name>pACIX901</name>
</geneLocation>
<evidence type="ECO:0000256" key="7">
    <source>
        <dbReference type="ARBA" id="ARBA00023143"/>
    </source>
</evidence>
<keyword evidence="9" id="KW-0614">Plasmid</keyword>
<evidence type="ECO:0000256" key="5">
    <source>
        <dbReference type="ARBA" id="ARBA00022729"/>
    </source>
</evidence>
<dbReference type="OrthoDB" id="118146at2"/>
<comment type="similarity">
    <text evidence="4">Belongs to the FlgH family.</text>
</comment>
<evidence type="ECO:0000313" key="10">
    <source>
        <dbReference type="Proteomes" id="UP000000343"/>
    </source>
</evidence>
<dbReference type="RefSeq" id="WP_013572816.1">
    <property type="nucleotide sequence ID" value="NC_015057.1"/>
</dbReference>
<evidence type="ECO:0000256" key="3">
    <source>
        <dbReference type="ARBA" id="ARBA00004442"/>
    </source>
</evidence>
<evidence type="ECO:0000256" key="2">
    <source>
        <dbReference type="ARBA" id="ARBA00004117"/>
    </source>
</evidence>
<dbReference type="EMBL" id="CP002481">
    <property type="protein sequence ID" value="ADW70904.1"/>
    <property type="molecule type" value="Genomic_DNA"/>
</dbReference>
<keyword evidence="9" id="KW-0282">Flagellum</keyword>
<dbReference type="KEGG" id="acm:AciX9_4124"/>
<dbReference type="PANTHER" id="PTHR34933">
    <property type="entry name" value="FLAGELLAR L-RING PROTEIN"/>
    <property type="match status" value="1"/>
</dbReference>
<dbReference type="GO" id="GO:0009279">
    <property type="term" value="C:cell outer membrane"/>
    <property type="evidence" value="ECO:0007669"/>
    <property type="project" value="UniProtKB-SubCell"/>
</dbReference>
<dbReference type="GO" id="GO:0071973">
    <property type="term" value="P:bacterial-type flagellum-dependent cell motility"/>
    <property type="evidence" value="ECO:0007669"/>
    <property type="project" value="InterPro"/>
</dbReference>
<keyword evidence="6" id="KW-0472">Membrane</keyword>